<dbReference type="PANTHER" id="PTHR45947">
    <property type="entry name" value="SULFOQUINOVOSYL TRANSFERASE SQD2"/>
    <property type="match status" value="1"/>
</dbReference>
<organism evidence="3 4">
    <name type="scientific">Sphaerisporangium aureirubrum</name>
    <dbReference type="NCBI Taxonomy" id="1544736"/>
    <lineage>
        <taxon>Bacteria</taxon>
        <taxon>Bacillati</taxon>
        <taxon>Actinomycetota</taxon>
        <taxon>Actinomycetes</taxon>
        <taxon>Streptosporangiales</taxon>
        <taxon>Streptosporangiaceae</taxon>
        <taxon>Sphaerisporangium</taxon>
    </lineage>
</organism>
<evidence type="ECO:0000313" key="4">
    <source>
        <dbReference type="Proteomes" id="UP001596137"/>
    </source>
</evidence>
<dbReference type="CDD" id="cd03801">
    <property type="entry name" value="GT4_PimA-like"/>
    <property type="match status" value="1"/>
</dbReference>
<dbReference type="PANTHER" id="PTHR45947:SF3">
    <property type="entry name" value="SULFOQUINOVOSYL TRANSFERASE SQD2"/>
    <property type="match status" value="1"/>
</dbReference>
<sequence length="382" mass="42122">MTMAVESRPRLVYVIPHLSEHESEHFAHIPALLAELGKRVEVAAVVERGAPPERLDGVRLLVRVGGTGRITRVLGTLSAVRRCAAAGHDTYFLRYSRLFLAVLIVTRPLYRHRILLWRSGISDVAPPEVGRTPARVLNDLVNWTLLRFVHRFVTGPESMVGYMSRRWRVPPGKMALLYNDVDATRFAPLPADHRRKARADLGWAEDEFVILFVHRLSYRKGARLLGPVFRRLVARVDVPVRLVVVGDGPDRPDVEQAARAPELRGRMLVVGALPNHELPRMYAAADCLLMPSLEEGFPRVIVEAMAAALPVVCTDAGGSGDVIGPDHPYISRVGDTAALLRHLEAVIALPAAERAALGDRLRARAGEQFSPARVAAMLQGLL</sequence>
<dbReference type="InterPro" id="IPR050194">
    <property type="entry name" value="Glycosyltransferase_grp1"/>
</dbReference>
<gene>
    <name evidence="3" type="ORF">ACFP1K_34510</name>
</gene>
<keyword evidence="3" id="KW-0328">Glycosyltransferase</keyword>
<protein>
    <submittedName>
        <fullName evidence="3">Glycosyltransferase family 4 protein</fullName>
        <ecNumber evidence="3">2.4.-.-</ecNumber>
    </submittedName>
</protein>
<dbReference type="EC" id="2.4.-.-" evidence="3"/>
<dbReference type="GO" id="GO:0016757">
    <property type="term" value="F:glycosyltransferase activity"/>
    <property type="evidence" value="ECO:0007669"/>
    <property type="project" value="UniProtKB-KW"/>
</dbReference>
<proteinExistence type="predicted"/>
<dbReference type="Pfam" id="PF00534">
    <property type="entry name" value="Glycos_transf_1"/>
    <property type="match status" value="1"/>
</dbReference>
<evidence type="ECO:0000259" key="2">
    <source>
        <dbReference type="Pfam" id="PF00534"/>
    </source>
</evidence>
<dbReference type="Proteomes" id="UP001596137">
    <property type="component" value="Unassembled WGS sequence"/>
</dbReference>
<dbReference type="RefSeq" id="WP_380761403.1">
    <property type="nucleotide sequence ID" value="NZ_JBHSRF010000083.1"/>
</dbReference>
<name>A0ABW1NSU9_9ACTN</name>
<keyword evidence="4" id="KW-1185">Reference proteome</keyword>
<accession>A0ABW1NSU9</accession>
<dbReference type="SUPFAM" id="SSF53756">
    <property type="entry name" value="UDP-Glycosyltransferase/glycogen phosphorylase"/>
    <property type="match status" value="1"/>
</dbReference>
<evidence type="ECO:0000256" key="1">
    <source>
        <dbReference type="ARBA" id="ARBA00022679"/>
    </source>
</evidence>
<dbReference type="EMBL" id="JBHSRF010000083">
    <property type="protein sequence ID" value="MFC6086326.1"/>
    <property type="molecule type" value="Genomic_DNA"/>
</dbReference>
<dbReference type="Gene3D" id="3.40.50.2000">
    <property type="entry name" value="Glycogen Phosphorylase B"/>
    <property type="match status" value="2"/>
</dbReference>
<feature type="domain" description="Glycosyl transferase family 1" evidence="2">
    <location>
        <begin position="194"/>
        <end position="358"/>
    </location>
</feature>
<dbReference type="InterPro" id="IPR001296">
    <property type="entry name" value="Glyco_trans_1"/>
</dbReference>
<comment type="caution">
    <text evidence="3">The sequence shown here is derived from an EMBL/GenBank/DDBJ whole genome shotgun (WGS) entry which is preliminary data.</text>
</comment>
<reference evidence="4" key="1">
    <citation type="journal article" date="2019" name="Int. J. Syst. Evol. Microbiol.">
        <title>The Global Catalogue of Microorganisms (GCM) 10K type strain sequencing project: providing services to taxonomists for standard genome sequencing and annotation.</title>
        <authorList>
            <consortium name="The Broad Institute Genomics Platform"/>
            <consortium name="The Broad Institute Genome Sequencing Center for Infectious Disease"/>
            <person name="Wu L."/>
            <person name="Ma J."/>
        </authorList>
    </citation>
    <scope>NUCLEOTIDE SEQUENCE [LARGE SCALE GENOMIC DNA]</scope>
    <source>
        <strain evidence="4">JCM 30346</strain>
    </source>
</reference>
<evidence type="ECO:0000313" key="3">
    <source>
        <dbReference type="EMBL" id="MFC6086326.1"/>
    </source>
</evidence>
<keyword evidence="1 3" id="KW-0808">Transferase</keyword>